<feature type="transmembrane region" description="Helical" evidence="6">
    <location>
        <begin position="30"/>
        <end position="50"/>
    </location>
</feature>
<feature type="transmembrane region" description="Helical" evidence="6">
    <location>
        <begin position="144"/>
        <end position="165"/>
    </location>
</feature>
<dbReference type="EMBL" id="BAABBA010000005">
    <property type="protein sequence ID" value="GAA4286940.1"/>
    <property type="molecule type" value="Genomic_DNA"/>
</dbReference>
<dbReference type="CDD" id="cd06579">
    <property type="entry name" value="TM_PBP1_transp_AraH_like"/>
    <property type="match status" value="1"/>
</dbReference>
<evidence type="ECO:0000313" key="8">
    <source>
        <dbReference type="Proteomes" id="UP001499841"/>
    </source>
</evidence>
<evidence type="ECO:0000313" key="7">
    <source>
        <dbReference type="EMBL" id="GAA4286940.1"/>
    </source>
</evidence>
<organism evidence="7 8">
    <name type="scientific">Georgenia daeguensis</name>
    <dbReference type="NCBI Taxonomy" id="908355"/>
    <lineage>
        <taxon>Bacteria</taxon>
        <taxon>Bacillati</taxon>
        <taxon>Actinomycetota</taxon>
        <taxon>Actinomycetes</taxon>
        <taxon>Micrococcales</taxon>
        <taxon>Bogoriellaceae</taxon>
        <taxon>Georgenia</taxon>
    </lineage>
</organism>
<feature type="transmembrane region" description="Helical" evidence="6">
    <location>
        <begin position="230"/>
        <end position="253"/>
    </location>
</feature>
<protein>
    <submittedName>
        <fullName evidence="7">ABC transporter permease</fullName>
    </submittedName>
</protein>
<sequence>MSAAVPAARPEAAAPETPIARRRSVSIQQFLAFGALIALFAFFAVASPNFLSTSNVFGILLAASVTGILALGATFIIATGGIDLSVGTAMTLCSVMTAVFATEAFLGLPMPLAVLLGILFGAFLGLINGLNVAVLGIPPFIATLAMMMAAAGLSLVISGATPLYFTSVPGFGQIALGTLIPNVPNAVLIFLALAVIAGVLLNKSLIGRYALSIGSNEEATRMSGINTRSWLIRIYVLAGVFTGIGGVVMAARLNSAQPALGLGYELEAIAAVVIGGTSLSGGRASVLGTIIGAILMATLNNGLQIMAIPQEWQKVAVGVVILVAVFADNVRRRRESRV</sequence>
<keyword evidence="3 6" id="KW-0812">Transmembrane</keyword>
<comment type="subcellular location">
    <subcellularLocation>
        <location evidence="1">Cell membrane</location>
        <topology evidence="1">Multi-pass membrane protein</topology>
    </subcellularLocation>
</comment>
<name>A0ABP8ESH1_9MICO</name>
<evidence type="ECO:0000256" key="5">
    <source>
        <dbReference type="ARBA" id="ARBA00023136"/>
    </source>
</evidence>
<reference evidence="8" key="1">
    <citation type="journal article" date="2019" name="Int. J. Syst. Evol. Microbiol.">
        <title>The Global Catalogue of Microorganisms (GCM) 10K type strain sequencing project: providing services to taxonomists for standard genome sequencing and annotation.</title>
        <authorList>
            <consortium name="The Broad Institute Genomics Platform"/>
            <consortium name="The Broad Institute Genome Sequencing Center for Infectious Disease"/>
            <person name="Wu L."/>
            <person name="Ma J."/>
        </authorList>
    </citation>
    <scope>NUCLEOTIDE SEQUENCE [LARGE SCALE GENOMIC DNA]</scope>
    <source>
        <strain evidence="8">JCM 17459</strain>
    </source>
</reference>
<feature type="transmembrane region" description="Helical" evidence="6">
    <location>
        <begin position="286"/>
        <end position="306"/>
    </location>
</feature>
<proteinExistence type="predicted"/>
<evidence type="ECO:0000256" key="2">
    <source>
        <dbReference type="ARBA" id="ARBA00022475"/>
    </source>
</evidence>
<feature type="transmembrane region" description="Helical" evidence="6">
    <location>
        <begin position="84"/>
        <end position="106"/>
    </location>
</feature>
<comment type="caution">
    <text evidence="7">The sequence shown here is derived from an EMBL/GenBank/DDBJ whole genome shotgun (WGS) entry which is preliminary data.</text>
</comment>
<evidence type="ECO:0000256" key="4">
    <source>
        <dbReference type="ARBA" id="ARBA00022989"/>
    </source>
</evidence>
<dbReference type="InterPro" id="IPR001851">
    <property type="entry name" value="ABC_transp_permease"/>
</dbReference>
<evidence type="ECO:0000256" key="3">
    <source>
        <dbReference type="ARBA" id="ARBA00022692"/>
    </source>
</evidence>
<keyword evidence="5 6" id="KW-0472">Membrane</keyword>
<dbReference type="PANTHER" id="PTHR32196">
    <property type="entry name" value="ABC TRANSPORTER PERMEASE PROTEIN YPHD-RELATED-RELATED"/>
    <property type="match status" value="1"/>
</dbReference>
<accession>A0ABP8ESH1</accession>
<dbReference type="Proteomes" id="UP001499841">
    <property type="component" value="Unassembled WGS sequence"/>
</dbReference>
<evidence type="ECO:0000256" key="6">
    <source>
        <dbReference type="SAM" id="Phobius"/>
    </source>
</evidence>
<keyword evidence="4 6" id="KW-1133">Transmembrane helix</keyword>
<keyword evidence="8" id="KW-1185">Reference proteome</keyword>
<feature type="transmembrane region" description="Helical" evidence="6">
    <location>
        <begin position="112"/>
        <end position="137"/>
    </location>
</feature>
<gene>
    <name evidence="7" type="ORF">GCM10022262_12990</name>
</gene>
<dbReference type="Pfam" id="PF02653">
    <property type="entry name" value="BPD_transp_2"/>
    <property type="match status" value="1"/>
</dbReference>
<feature type="transmembrane region" description="Helical" evidence="6">
    <location>
        <begin position="185"/>
        <end position="202"/>
    </location>
</feature>
<keyword evidence="2" id="KW-1003">Cell membrane</keyword>
<evidence type="ECO:0000256" key="1">
    <source>
        <dbReference type="ARBA" id="ARBA00004651"/>
    </source>
</evidence>
<dbReference type="PANTHER" id="PTHR32196:SF72">
    <property type="entry name" value="RIBOSE IMPORT PERMEASE PROTEIN RBSC"/>
    <property type="match status" value="1"/>
</dbReference>
<dbReference type="RefSeq" id="WP_345039015.1">
    <property type="nucleotide sequence ID" value="NZ_BAABBA010000005.1"/>
</dbReference>
<feature type="transmembrane region" description="Helical" evidence="6">
    <location>
        <begin position="56"/>
        <end position="77"/>
    </location>
</feature>